<protein>
    <submittedName>
        <fullName evidence="2">Uncharacterized protein</fullName>
    </submittedName>
</protein>
<dbReference type="EMBL" id="GL945481">
    <property type="protein sequence ID" value="EGN98585.1"/>
    <property type="molecule type" value="Genomic_DNA"/>
</dbReference>
<reference evidence="3" key="1">
    <citation type="journal article" date="2011" name="Science">
        <title>The plant cell wall-decomposing machinery underlies the functional diversity of forest fungi.</title>
        <authorList>
            <person name="Eastwood D.C."/>
            <person name="Floudas D."/>
            <person name="Binder M."/>
            <person name="Majcherczyk A."/>
            <person name="Schneider P."/>
            <person name="Aerts A."/>
            <person name="Asiegbu F.O."/>
            <person name="Baker S.E."/>
            <person name="Barry K."/>
            <person name="Bendiksby M."/>
            <person name="Blumentritt M."/>
            <person name="Coutinho P.M."/>
            <person name="Cullen D."/>
            <person name="de Vries R.P."/>
            <person name="Gathman A."/>
            <person name="Goodell B."/>
            <person name="Henrissat B."/>
            <person name="Ihrmark K."/>
            <person name="Kauserud H."/>
            <person name="Kohler A."/>
            <person name="LaButti K."/>
            <person name="Lapidus A."/>
            <person name="Lavin J.L."/>
            <person name="Lee Y.-H."/>
            <person name="Lindquist E."/>
            <person name="Lilly W."/>
            <person name="Lucas S."/>
            <person name="Morin E."/>
            <person name="Murat C."/>
            <person name="Oguiza J.A."/>
            <person name="Park J."/>
            <person name="Pisabarro A.G."/>
            <person name="Riley R."/>
            <person name="Rosling A."/>
            <person name="Salamov A."/>
            <person name="Schmidt O."/>
            <person name="Schmutz J."/>
            <person name="Skrede I."/>
            <person name="Stenlid J."/>
            <person name="Wiebenga A."/>
            <person name="Xie X."/>
            <person name="Kuees U."/>
            <person name="Hibbett D.S."/>
            <person name="Hoffmeister D."/>
            <person name="Hoegberg N."/>
            <person name="Martin F."/>
            <person name="Grigoriev I.V."/>
            <person name="Watkinson S.C."/>
        </authorList>
    </citation>
    <scope>NUCLEOTIDE SEQUENCE [LARGE SCALE GENOMIC DNA]</scope>
    <source>
        <strain evidence="3">strain S7.3</strain>
    </source>
</reference>
<dbReference type="HOGENOM" id="CLU_028053_0_0_1"/>
<evidence type="ECO:0000313" key="2">
    <source>
        <dbReference type="EMBL" id="EGN98585.1"/>
    </source>
</evidence>
<gene>
    <name evidence="2" type="ORF">SERLA73DRAFT_183655</name>
</gene>
<feature type="compositionally biased region" description="Basic and acidic residues" evidence="1">
    <location>
        <begin position="320"/>
        <end position="340"/>
    </location>
</feature>
<feature type="region of interest" description="Disordered" evidence="1">
    <location>
        <begin position="180"/>
        <end position="288"/>
    </location>
</feature>
<keyword evidence="3" id="KW-1185">Reference proteome</keyword>
<dbReference type="AlphaFoldDB" id="F8Q0D5"/>
<organism evidence="3">
    <name type="scientific">Serpula lacrymans var. lacrymans (strain S7.3)</name>
    <name type="common">Dry rot fungus</name>
    <dbReference type="NCBI Taxonomy" id="936435"/>
    <lineage>
        <taxon>Eukaryota</taxon>
        <taxon>Fungi</taxon>
        <taxon>Dikarya</taxon>
        <taxon>Basidiomycota</taxon>
        <taxon>Agaricomycotina</taxon>
        <taxon>Agaricomycetes</taxon>
        <taxon>Agaricomycetidae</taxon>
        <taxon>Boletales</taxon>
        <taxon>Coniophorineae</taxon>
        <taxon>Serpulaceae</taxon>
        <taxon>Serpula</taxon>
    </lineage>
</organism>
<sequence length="538" mass="59411">MFHRLHGFWRKIPSYNPFTTSSDAGQDHEAQAYNLLFSNTRGGGHTSHHDASNVASAMALDIPAQQQQHYPVDTQTTSQYNLNYHPPNQQLHQLHSMPQYVNHRNSSHVDPSMTSSSVSSMPYGVSLTSLPSMTTDPNFFDSNASSLFPGAYHQSLSSLFQDNHSISSFESLFSKLQHDTLGQGQGQPVLPMSPLPQPQYQTSSISGALGMPFPMSPTLDNDNSGFSANQYPPSPTSSFFSDQPPASPASGRSNFFSNLPQTSTPPPATSPPVSPPIPALKKGKHPATSVNIRDALRNQLAASGKEAAQEQRVTTNRRSTTKDQPSKDESLRPEKGDDKPRKRQRSQLEDNMSMMQRVMEPVAQAMQGKTNLEQEKLVVQGGKMAAKNAKYTAIAERARFENRKREKETVVLQHEQFKEKVTLITEGQIKREREQRQHEKDMLRMKFELIQAVKDIPGLDNRIISTLLMDNSTSPVPSSIISDLFEQSIVGPVASTSTLPSSTFEPGASIAEKEYSGDEHENSADGNDDSMVIDGRMI</sequence>
<dbReference type="Proteomes" id="UP000008063">
    <property type="component" value="Unassembled WGS sequence"/>
</dbReference>
<accession>F8Q0D5</accession>
<evidence type="ECO:0000256" key="1">
    <source>
        <dbReference type="SAM" id="MobiDB-lite"/>
    </source>
</evidence>
<name>F8Q0D5_SERL3</name>
<feature type="compositionally biased region" description="Polar residues" evidence="1">
    <location>
        <begin position="218"/>
        <end position="241"/>
    </location>
</feature>
<proteinExistence type="predicted"/>
<feature type="compositionally biased region" description="Basic and acidic residues" evidence="1">
    <location>
        <begin position="513"/>
        <end position="523"/>
    </location>
</feature>
<dbReference type="InParanoid" id="F8Q0D5"/>
<evidence type="ECO:0000313" key="3">
    <source>
        <dbReference type="Proteomes" id="UP000008063"/>
    </source>
</evidence>
<feature type="region of interest" description="Disordered" evidence="1">
    <location>
        <begin position="301"/>
        <end position="352"/>
    </location>
</feature>
<feature type="compositionally biased region" description="Polar residues" evidence="1">
    <location>
        <begin position="250"/>
        <end position="259"/>
    </location>
</feature>
<feature type="region of interest" description="Disordered" evidence="1">
    <location>
        <begin position="513"/>
        <end position="538"/>
    </location>
</feature>
<feature type="compositionally biased region" description="Pro residues" evidence="1">
    <location>
        <begin position="263"/>
        <end position="278"/>
    </location>
</feature>